<evidence type="ECO:0000256" key="5">
    <source>
        <dbReference type="RuleBase" id="RU004005"/>
    </source>
</evidence>
<comment type="function">
    <text evidence="4">The globular domain of the protein is located near the polypeptide exit tunnel on the outside of the subunit, while an extended beta-hairpin is found that lines the wall of the exit tunnel in the center of the 70S ribosome.</text>
</comment>
<dbReference type="CDD" id="cd00336">
    <property type="entry name" value="Ribosomal_L22"/>
    <property type="match status" value="1"/>
</dbReference>
<dbReference type="OrthoDB" id="314984at2157"/>
<comment type="similarity">
    <text evidence="1 4 5">Belongs to the universal ribosomal protein uL22 family.</text>
</comment>
<reference evidence="8 9" key="1">
    <citation type="submission" date="2016-12" db="EMBL/GenBank/DDBJ databases">
        <title>Discovery of methanogenic haloarchaea.</title>
        <authorList>
            <person name="Sorokin D.Y."/>
            <person name="Makarova K.S."/>
            <person name="Abbas B."/>
            <person name="Ferrer M."/>
            <person name="Golyshin P.N."/>
        </authorList>
    </citation>
    <scope>NUCLEOTIDE SEQUENCE [LARGE SCALE GENOMIC DNA]</scope>
    <source>
        <strain evidence="8">AMET1</strain>
    </source>
</reference>
<dbReference type="InterPro" id="IPR036394">
    <property type="entry name" value="Ribosomal_uL22_sf"/>
</dbReference>
<dbReference type="Gene3D" id="3.90.470.10">
    <property type="entry name" value="Ribosomal protein L22/L17"/>
    <property type="match status" value="1"/>
</dbReference>
<accession>A0A1Y3GBJ9</accession>
<dbReference type="InterPro" id="IPR057265">
    <property type="entry name" value="Ribosomal_uL22_arc-type"/>
</dbReference>
<dbReference type="SUPFAM" id="SSF54843">
    <property type="entry name" value="Ribosomal protein L22"/>
    <property type="match status" value="1"/>
</dbReference>
<evidence type="ECO:0000256" key="3">
    <source>
        <dbReference type="ARBA" id="ARBA00023274"/>
    </source>
</evidence>
<dbReference type="InterPro" id="IPR001063">
    <property type="entry name" value="Ribosomal_uL22"/>
</dbReference>
<dbReference type="NCBIfam" id="NF003260">
    <property type="entry name" value="PRK04223.1"/>
    <property type="match status" value="1"/>
</dbReference>
<dbReference type="InterPro" id="IPR005721">
    <property type="entry name" value="Ribosomal_uL22_euk/arc"/>
</dbReference>
<gene>
    <name evidence="4" type="primary">rpl22</name>
    <name evidence="8" type="ORF">AMET1_0492</name>
</gene>
<evidence type="ECO:0000313" key="8">
    <source>
        <dbReference type="EMBL" id="OUJ18841.1"/>
    </source>
</evidence>
<dbReference type="GO" id="GO:0002181">
    <property type="term" value="P:cytoplasmic translation"/>
    <property type="evidence" value="ECO:0007669"/>
    <property type="project" value="TreeGrafter"/>
</dbReference>
<dbReference type="AlphaFoldDB" id="A0A1Y3GBJ9"/>
<evidence type="ECO:0000256" key="6">
    <source>
        <dbReference type="RuleBase" id="RU004007"/>
    </source>
</evidence>
<feature type="compositionally biased region" description="Basic residues" evidence="7">
    <location>
        <begin position="61"/>
        <end position="73"/>
    </location>
</feature>
<feature type="region of interest" description="Disordered" evidence="7">
    <location>
        <begin position="51"/>
        <end position="80"/>
    </location>
</feature>
<dbReference type="NCBIfam" id="TIGR01038">
    <property type="entry name" value="uL22_arch_euk"/>
    <property type="match status" value="1"/>
</dbReference>
<keyword evidence="2 4" id="KW-0689">Ribosomal protein</keyword>
<protein>
    <recommendedName>
        <fullName evidence="4">Large ribosomal subunit protein uL22</fullName>
    </recommendedName>
</protein>
<dbReference type="GO" id="GO:0019843">
    <property type="term" value="F:rRNA binding"/>
    <property type="evidence" value="ECO:0007669"/>
    <property type="project" value="UniProtKB-UniRule"/>
</dbReference>
<dbReference type="HAMAP" id="MF_01331_A">
    <property type="entry name" value="Ribosomal_uL22_A"/>
    <property type="match status" value="1"/>
</dbReference>
<dbReference type="GO" id="GO:0022625">
    <property type="term" value="C:cytosolic large ribosomal subunit"/>
    <property type="evidence" value="ECO:0007669"/>
    <property type="project" value="UniProtKB-UniRule"/>
</dbReference>
<name>A0A1Y3GBJ9_9EURY</name>
<evidence type="ECO:0000256" key="2">
    <source>
        <dbReference type="ARBA" id="ARBA00022980"/>
    </source>
</evidence>
<keyword evidence="4 6" id="KW-0699">rRNA-binding</keyword>
<dbReference type="PANTHER" id="PTHR11593:SF10">
    <property type="entry name" value="60S RIBOSOMAL PROTEIN L17"/>
    <property type="match status" value="1"/>
</dbReference>
<comment type="caution">
    <text evidence="8">The sequence shown here is derived from an EMBL/GenBank/DDBJ whole genome shotgun (WGS) entry which is preliminary data.</text>
</comment>
<evidence type="ECO:0000313" key="9">
    <source>
        <dbReference type="Proteomes" id="UP000195137"/>
    </source>
</evidence>
<proteinExistence type="inferred from homology"/>
<dbReference type="Proteomes" id="UP000195137">
    <property type="component" value="Unassembled WGS sequence"/>
</dbReference>
<dbReference type="Pfam" id="PF00237">
    <property type="entry name" value="Ribosomal_L22"/>
    <property type="match status" value="1"/>
</dbReference>
<evidence type="ECO:0000256" key="7">
    <source>
        <dbReference type="SAM" id="MobiDB-lite"/>
    </source>
</evidence>
<dbReference type="GO" id="GO:0003735">
    <property type="term" value="F:structural constituent of ribosome"/>
    <property type="evidence" value="ECO:0007669"/>
    <property type="project" value="UniProtKB-UniRule"/>
</dbReference>
<sequence>MAQYDYSVDPDPEKTSKAYGRELHISPKDSVEICNYIRGMKLDKAKNTLQKTIEKEQPIPYRKHNSNKGHRKGLQGWDAGGYPEKAASGILKILENAESNAEYKGLDKEKLKIKHIAANRGRQLPGMMPRAFGRATPSNTSTTNIEVVLEEQ</sequence>
<organism evidence="8 9">
    <name type="scientific">Methanonatronarchaeum thermophilum</name>
    <dbReference type="NCBI Taxonomy" id="1927129"/>
    <lineage>
        <taxon>Archaea</taxon>
        <taxon>Methanobacteriati</taxon>
        <taxon>Methanobacteriota</taxon>
        <taxon>Methanonatronarchaeia</taxon>
        <taxon>Methanonatronarchaeales</taxon>
        <taxon>Methanonatronarchaeaceae</taxon>
        <taxon>Methanonatronarchaeum</taxon>
    </lineage>
</organism>
<dbReference type="EMBL" id="MRZU01000003">
    <property type="protein sequence ID" value="OUJ18841.1"/>
    <property type="molecule type" value="Genomic_DNA"/>
</dbReference>
<evidence type="ECO:0000256" key="1">
    <source>
        <dbReference type="ARBA" id="ARBA00009451"/>
    </source>
</evidence>
<comment type="function">
    <text evidence="4 6">This protein binds specifically to 23S rRNA. It makes multiple contacts with different domains of the 23S rRNA in the assembled 50S subunit and ribosome.</text>
</comment>
<evidence type="ECO:0000256" key="4">
    <source>
        <dbReference type="HAMAP-Rule" id="MF_01331"/>
    </source>
</evidence>
<keyword evidence="4 6" id="KW-0694">RNA-binding</keyword>
<keyword evidence="9" id="KW-1185">Reference proteome</keyword>
<comment type="subunit">
    <text evidence="4 6">Part of the 50S ribosomal subunit.</text>
</comment>
<dbReference type="PANTHER" id="PTHR11593">
    <property type="entry name" value="60S RIBOSOMAL PROTEIN L17"/>
    <property type="match status" value="1"/>
</dbReference>
<dbReference type="RefSeq" id="WP_086636895.1">
    <property type="nucleotide sequence ID" value="NZ_MRZU01000003.1"/>
</dbReference>
<keyword evidence="3 4" id="KW-0687">Ribonucleoprotein</keyword>